<accession>A0A4Z0AQP4</accession>
<protein>
    <submittedName>
        <fullName evidence="3">HIT domain-containing protein</fullName>
    </submittedName>
</protein>
<feature type="domain" description="HIT" evidence="2">
    <location>
        <begin position="6"/>
        <end position="108"/>
    </location>
</feature>
<comment type="caution">
    <text evidence="1">Lacks conserved residue(s) required for the propagation of feature annotation.</text>
</comment>
<evidence type="ECO:0000256" key="1">
    <source>
        <dbReference type="PROSITE-ProRule" id="PRU00464"/>
    </source>
</evidence>
<dbReference type="Pfam" id="PF01230">
    <property type="entry name" value="HIT"/>
    <property type="match status" value="1"/>
</dbReference>
<dbReference type="PROSITE" id="PS51084">
    <property type="entry name" value="HIT_2"/>
    <property type="match status" value="1"/>
</dbReference>
<dbReference type="InterPro" id="IPR036265">
    <property type="entry name" value="HIT-like_sf"/>
</dbReference>
<evidence type="ECO:0000259" key="2">
    <source>
        <dbReference type="PROSITE" id="PS51084"/>
    </source>
</evidence>
<dbReference type="RefSeq" id="WP_135289573.1">
    <property type="nucleotide sequence ID" value="NZ_QUZU01000013.1"/>
</dbReference>
<keyword evidence="4" id="KW-1185">Reference proteome</keyword>
<comment type="caution">
    <text evidence="3">The sequence shown here is derived from an EMBL/GenBank/DDBJ whole genome shotgun (WGS) entry which is preliminary data.</text>
</comment>
<name>A0A4Z0AQP4_9PSED</name>
<sequence length="149" mass="16581">MALITERVALARNGGNDKVICRMPSGWAVMGDVQFLPGYCLLLPDPVVASLNDLDAEARAVYLQDMARIGDAVLQATDALRMNYEILGNSEPELHCHIFPRYANEPDDKRRMPAWFYDWKSAVPYAEEVHGALRKKIAAVLAEHQAAAK</sequence>
<dbReference type="SUPFAM" id="SSF54197">
    <property type="entry name" value="HIT-like"/>
    <property type="match status" value="1"/>
</dbReference>
<dbReference type="GO" id="GO:0003824">
    <property type="term" value="F:catalytic activity"/>
    <property type="evidence" value="ECO:0007669"/>
    <property type="project" value="InterPro"/>
</dbReference>
<reference evidence="3 4" key="1">
    <citation type="journal article" date="2019" name="Syst. Appl. Microbiol.">
        <title>New species of pathogenic Pseudomonas isolated from citrus in Tunisia: Proposal of Pseudomonas kairouanensis sp. nov. and Pseudomonas nabeulensis sp. nov.</title>
        <authorList>
            <person name="Oueslati M."/>
            <person name="Mulet M."/>
            <person name="Gomila M."/>
            <person name="Berge O."/>
            <person name="Hajlaoui M.R."/>
            <person name="Lalucat J."/>
            <person name="Sadfi-Zouaoui N."/>
            <person name="Garcia-Valdes E."/>
        </authorList>
    </citation>
    <scope>NUCLEOTIDE SEQUENCE [LARGE SCALE GENOMIC DNA]</scope>
    <source>
        <strain evidence="3 4">KC12</strain>
    </source>
</reference>
<gene>
    <name evidence="3" type="ORF">DYL59_13190</name>
</gene>
<evidence type="ECO:0000313" key="4">
    <source>
        <dbReference type="Proteomes" id="UP000297391"/>
    </source>
</evidence>
<dbReference type="EMBL" id="QUZU01000013">
    <property type="protein sequence ID" value="TFY89122.1"/>
    <property type="molecule type" value="Genomic_DNA"/>
</dbReference>
<dbReference type="InterPro" id="IPR011146">
    <property type="entry name" value="HIT-like"/>
</dbReference>
<proteinExistence type="predicted"/>
<dbReference type="OrthoDB" id="9799145at2"/>
<evidence type="ECO:0000313" key="3">
    <source>
        <dbReference type="EMBL" id="TFY89122.1"/>
    </source>
</evidence>
<dbReference type="Proteomes" id="UP000297391">
    <property type="component" value="Unassembled WGS sequence"/>
</dbReference>
<dbReference type="Gene3D" id="3.30.428.10">
    <property type="entry name" value="HIT-like"/>
    <property type="match status" value="1"/>
</dbReference>
<dbReference type="AlphaFoldDB" id="A0A4Z0AQP4"/>
<organism evidence="3 4">
    <name type="scientific">Pseudomonas kairouanensis</name>
    <dbReference type="NCBI Taxonomy" id="2293832"/>
    <lineage>
        <taxon>Bacteria</taxon>
        <taxon>Pseudomonadati</taxon>
        <taxon>Pseudomonadota</taxon>
        <taxon>Gammaproteobacteria</taxon>
        <taxon>Pseudomonadales</taxon>
        <taxon>Pseudomonadaceae</taxon>
        <taxon>Pseudomonas</taxon>
    </lineage>
</organism>